<organism evidence="3 4">
    <name type="scientific">Sphingomonas ginsenosidivorax</name>
    <dbReference type="NCBI Taxonomy" id="862135"/>
    <lineage>
        <taxon>Bacteria</taxon>
        <taxon>Pseudomonadati</taxon>
        <taxon>Pseudomonadota</taxon>
        <taxon>Alphaproteobacteria</taxon>
        <taxon>Sphingomonadales</taxon>
        <taxon>Sphingomonadaceae</taxon>
        <taxon>Sphingomonas</taxon>
    </lineage>
</organism>
<protein>
    <submittedName>
        <fullName evidence="3">SMP-30/gluconolactonase/LRE family protein</fullName>
    </submittedName>
</protein>
<sequence>MRGGFGIVIEHVVDPLADGFYSIAGGAVDAKGKLYFIDRQFQRIHGWSKAEGLSIVADAPLDAVNLAVDKSGDLLVLSSAGRDATVYSIDPAKPADVRVIAPAPAKPHRDAATVLPVNAWANGEFADRIDPATYQFPTLADFFTQKMGEAKPQEYLSLDGPLALPAFRVWNQGPDDHQGWRWSDTLDAHGFVTARPGTRVVLTNGSENRTYSGLVGDGGQVTDLKIVADRGGESVAQDAAGNLYVANGQVFVHDPAGRPVRRIDVPDRPLQLVIGGADRRTLFVLTHHALYAVGI</sequence>
<keyword evidence="1" id="KW-0378">Hydrolase</keyword>
<name>A0A5C6UEX8_9SPHN</name>
<dbReference type="GO" id="GO:0016787">
    <property type="term" value="F:hydrolase activity"/>
    <property type="evidence" value="ECO:0007669"/>
    <property type="project" value="UniProtKB-KW"/>
</dbReference>
<evidence type="ECO:0000256" key="1">
    <source>
        <dbReference type="ARBA" id="ARBA00022801"/>
    </source>
</evidence>
<dbReference type="InterPro" id="IPR013658">
    <property type="entry name" value="SGL"/>
</dbReference>
<dbReference type="EMBL" id="VOQR01000001">
    <property type="protein sequence ID" value="TXC70595.1"/>
    <property type="molecule type" value="Genomic_DNA"/>
</dbReference>
<dbReference type="PANTHER" id="PTHR47572">
    <property type="entry name" value="LIPOPROTEIN-RELATED"/>
    <property type="match status" value="1"/>
</dbReference>
<dbReference type="OrthoDB" id="7482115at2"/>
<feature type="domain" description="SMP-30/Gluconolactonase/LRE-like region" evidence="2">
    <location>
        <begin position="234"/>
        <end position="287"/>
    </location>
</feature>
<accession>A0A5C6UEX8</accession>
<comment type="caution">
    <text evidence="3">The sequence shown here is derived from an EMBL/GenBank/DDBJ whole genome shotgun (WGS) entry which is preliminary data.</text>
</comment>
<dbReference type="SUPFAM" id="SSF63829">
    <property type="entry name" value="Calcium-dependent phosphotriesterase"/>
    <property type="match status" value="1"/>
</dbReference>
<dbReference type="AlphaFoldDB" id="A0A5C6UEX8"/>
<dbReference type="InterPro" id="IPR051262">
    <property type="entry name" value="SMP-30/CGR1_Lactonase"/>
</dbReference>
<keyword evidence="4" id="KW-1185">Reference proteome</keyword>
<evidence type="ECO:0000313" key="4">
    <source>
        <dbReference type="Proteomes" id="UP000321250"/>
    </source>
</evidence>
<dbReference type="InterPro" id="IPR011042">
    <property type="entry name" value="6-blade_b-propeller_TolB-like"/>
</dbReference>
<evidence type="ECO:0000313" key="3">
    <source>
        <dbReference type="EMBL" id="TXC70595.1"/>
    </source>
</evidence>
<proteinExistence type="predicted"/>
<reference evidence="3 4" key="1">
    <citation type="journal article" date="2013" name="Antonie Van Leeuwenhoek">
        <title>Sphingomonas ginsenosidivorax sp. nov., with the ability to transform ginsenosides.</title>
        <authorList>
            <person name="Jin X.F."/>
            <person name="Kim J.K."/>
            <person name="Liu Q.M."/>
            <person name="Kang M.S."/>
            <person name="He D."/>
            <person name="Jin F.X."/>
            <person name="Kim S.C."/>
            <person name="Im W.T."/>
        </authorList>
    </citation>
    <scope>NUCLEOTIDE SEQUENCE [LARGE SCALE GENOMIC DNA]</scope>
    <source>
        <strain evidence="3 4">KHI67</strain>
    </source>
</reference>
<gene>
    <name evidence="3" type="ORF">FSB78_06330</name>
</gene>
<evidence type="ECO:0000259" key="2">
    <source>
        <dbReference type="Pfam" id="PF08450"/>
    </source>
</evidence>
<dbReference type="Proteomes" id="UP000321250">
    <property type="component" value="Unassembled WGS sequence"/>
</dbReference>
<dbReference type="Pfam" id="PF08450">
    <property type="entry name" value="SGL"/>
    <property type="match status" value="1"/>
</dbReference>
<dbReference type="PANTHER" id="PTHR47572:SF4">
    <property type="entry name" value="LACTONASE DRP35"/>
    <property type="match status" value="1"/>
</dbReference>
<dbReference type="Gene3D" id="2.120.10.30">
    <property type="entry name" value="TolB, C-terminal domain"/>
    <property type="match status" value="2"/>
</dbReference>